<dbReference type="InterPro" id="IPR013783">
    <property type="entry name" value="Ig-like_fold"/>
</dbReference>
<sequence length="285" mass="31222">MKKLLMMVVLLMMVGFMGCDDTTTTVVAPEDLAPPLGLYSITGDEEVTLFWWCSNYDDLVGYKVYFISGPYGGGADPREEVPNGFEVVDSLSVTPPCSELKSIVIDGLTNGETYHFLVVAAKDNWSDISYTSNIIADTPRPESGTTITLYAKQAEPTLAGLEVSSFERVDCTSLDSNYDTPGGSGDIMVERFNPGAGVRAWIDGINSGWIQDIGYMQDWDDADEAPETGYADAGHSIEALMGHVYAIWTGDNHFAKIQVTDIEPSFEWIKVKAAYQPAVGEREYK</sequence>
<organism evidence="2 3">
    <name type="scientific">Eiseniibacteriota bacterium</name>
    <dbReference type="NCBI Taxonomy" id="2212470"/>
    <lineage>
        <taxon>Bacteria</taxon>
        <taxon>Candidatus Eiseniibacteriota</taxon>
    </lineage>
</organism>
<dbReference type="InterPro" id="IPR036116">
    <property type="entry name" value="FN3_sf"/>
</dbReference>
<dbReference type="Gene3D" id="2.60.40.10">
    <property type="entry name" value="Immunoglobulins"/>
    <property type="match status" value="1"/>
</dbReference>
<protein>
    <recommendedName>
        <fullName evidence="4">Fibronectin type-III domain-containing protein</fullName>
    </recommendedName>
</protein>
<dbReference type="SUPFAM" id="SSF49265">
    <property type="entry name" value="Fibronectin type III"/>
    <property type="match status" value="1"/>
</dbReference>
<evidence type="ECO:0000313" key="2">
    <source>
        <dbReference type="EMBL" id="MBU2693257.1"/>
    </source>
</evidence>
<evidence type="ECO:0008006" key="4">
    <source>
        <dbReference type="Google" id="ProtNLM"/>
    </source>
</evidence>
<proteinExistence type="predicted"/>
<evidence type="ECO:0000313" key="3">
    <source>
        <dbReference type="Proteomes" id="UP000777784"/>
    </source>
</evidence>
<feature type="signal peptide" evidence="1">
    <location>
        <begin position="1"/>
        <end position="19"/>
    </location>
</feature>
<dbReference type="Proteomes" id="UP000777784">
    <property type="component" value="Unassembled WGS sequence"/>
</dbReference>
<reference evidence="2" key="1">
    <citation type="submission" date="2021-05" db="EMBL/GenBank/DDBJ databases">
        <title>Energy efficiency and biological interactions define the core microbiome of deep oligotrophic groundwater.</title>
        <authorList>
            <person name="Mehrshad M."/>
            <person name="Lopez-Fernandez M."/>
            <person name="Bell E."/>
            <person name="Bernier-Latmani R."/>
            <person name="Bertilsson S."/>
            <person name="Dopson M."/>
        </authorList>
    </citation>
    <scope>NUCLEOTIDE SEQUENCE</scope>
    <source>
        <strain evidence="2">Modern_marine.mb.64</strain>
    </source>
</reference>
<feature type="chain" id="PRO_5036748434" description="Fibronectin type-III domain-containing protein" evidence="1">
    <location>
        <begin position="20"/>
        <end position="285"/>
    </location>
</feature>
<dbReference type="AlphaFoldDB" id="A0A948S0W5"/>
<dbReference type="PROSITE" id="PS51257">
    <property type="entry name" value="PROKAR_LIPOPROTEIN"/>
    <property type="match status" value="1"/>
</dbReference>
<keyword evidence="1" id="KW-0732">Signal</keyword>
<dbReference type="EMBL" id="JAHJDP010000118">
    <property type="protein sequence ID" value="MBU2693257.1"/>
    <property type="molecule type" value="Genomic_DNA"/>
</dbReference>
<accession>A0A948S0W5</accession>
<comment type="caution">
    <text evidence="2">The sequence shown here is derived from an EMBL/GenBank/DDBJ whole genome shotgun (WGS) entry which is preliminary data.</text>
</comment>
<evidence type="ECO:0000256" key="1">
    <source>
        <dbReference type="SAM" id="SignalP"/>
    </source>
</evidence>
<gene>
    <name evidence="2" type="ORF">KJ970_20255</name>
</gene>
<name>A0A948S0W5_UNCEI</name>